<comment type="caution">
    <text evidence="2">The sequence shown here is derived from an EMBL/GenBank/DDBJ whole genome shotgun (WGS) entry which is preliminary data.</text>
</comment>
<keyword evidence="1" id="KW-0472">Membrane</keyword>
<organism evidence="2 3">
    <name type="scientific">Fibrella forsythiae</name>
    <dbReference type="NCBI Taxonomy" id="2817061"/>
    <lineage>
        <taxon>Bacteria</taxon>
        <taxon>Pseudomonadati</taxon>
        <taxon>Bacteroidota</taxon>
        <taxon>Cytophagia</taxon>
        <taxon>Cytophagales</taxon>
        <taxon>Spirosomataceae</taxon>
        <taxon>Fibrella</taxon>
    </lineage>
</organism>
<gene>
    <name evidence="2" type="ORF">J2I46_00960</name>
</gene>
<feature type="transmembrane region" description="Helical" evidence="1">
    <location>
        <begin position="6"/>
        <end position="30"/>
    </location>
</feature>
<dbReference type="Proteomes" id="UP000664628">
    <property type="component" value="Unassembled WGS sequence"/>
</dbReference>
<evidence type="ECO:0000313" key="3">
    <source>
        <dbReference type="Proteomes" id="UP000664628"/>
    </source>
</evidence>
<evidence type="ECO:0000313" key="2">
    <source>
        <dbReference type="EMBL" id="MBO0947133.1"/>
    </source>
</evidence>
<sequence length="59" mass="6507">MNPLSPWVAITEISLMLVATFLLGLSVAWVRARPAIRRVKTSIREAKKALQGESLTSDL</sequence>
<accession>A0ABS3JAX7</accession>
<evidence type="ECO:0000256" key="1">
    <source>
        <dbReference type="SAM" id="Phobius"/>
    </source>
</evidence>
<evidence type="ECO:0008006" key="4">
    <source>
        <dbReference type="Google" id="ProtNLM"/>
    </source>
</evidence>
<dbReference type="EMBL" id="JAFMYW010000001">
    <property type="protein sequence ID" value="MBO0947133.1"/>
    <property type="molecule type" value="Genomic_DNA"/>
</dbReference>
<name>A0ABS3JAX7_9BACT</name>
<keyword evidence="1" id="KW-0812">Transmembrane</keyword>
<reference evidence="2 3" key="1">
    <citation type="submission" date="2021-03" db="EMBL/GenBank/DDBJ databases">
        <title>Fibrella sp. HMF5405 genome sequencing and assembly.</title>
        <authorList>
            <person name="Kang H."/>
            <person name="Kim H."/>
            <person name="Bae S."/>
            <person name="Joh K."/>
        </authorList>
    </citation>
    <scope>NUCLEOTIDE SEQUENCE [LARGE SCALE GENOMIC DNA]</scope>
    <source>
        <strain evidence="2 3">HMF5405</strain>
    </source>
</reference>
<keyword evidence="1" id="KW-1133">Transmembrane helix</keyword>
<dbReference type="RefSeq" id="WP_207327053.1">
    <property type="nucleotide sequence ID" value="NZ_JAFMYW010000001.1"/>
</dbReference>
<proteinExistence type="predicted"/>
<protein>
    <recommendedName>
        <fullName evidence="4">LapA family protein</fullName>
    </recommendedName>
</protein>
<keyword evidence="3" id="KW-1185">Reference proteome</keyword>